<dbReference type="EMBL" id="JAPQFJ010000015">
    <property type="protein sequence ID" value="MCY6959660.1"/>
    <property type="molecule type" value="Genomic_DNA"/>
</dbReference>
<feature type="transmembrane region" description="Helical" evidence="1">
    <location>
        <begin position="204"/>
        <end position="221"/>
    </location>
</feature>
<dbReference type="RefSeq" id="WP_268062095.1">
    <property type="nucleotide sequence ID" value="NZ_JAPQFJ010000015.1"/>
</dbReference>
<dbReference type="Proteomes" id="UP001144612">
    <property type="component" value="Unassembled WGS sequence"/>
</dbReference>
<proteinExistence type="predicted"/>
<keyword evidence="3" id="KW-1185">Reference proteome</keyword>
<feature type="transmembrane region" description="Helical" evidence="1">
    <location>
        <begin position="107"/>
        <end position="128"/>
    </location>
</feature>
<evidence type="ECO:0000256" key="1">
    <source>
        <dbReference type="SAM" id="Phobius"/>
    </source>
</evidence>
<protein>
    <recommendedName>
        <fullName evidence="4">ABC transporter permease</fullName>
    </recommendedName>
</protein>
<feature type="transmembrane region" description="Helical" evidence="1">
    <location>
        <begin position="241"/>
        <end position="261"/>
    </location>
</feature>
<reference evidence="2" key="1">
    <citation type="submission" date="2022-12" db="EMBL/GenBank/DDBJ databases">
        <title>Clostridium sp. nov., isolated from industrial wastewater.</title>
        <authorList>
            <person name="Jiayan W."/>
        </authorList>
    </citation>
    <scope>NUCLEOTIDE SEQUENCE</scope>
    <source>
        <strain evidence="2">ZC22-4</strain>
    </source>
</reference>
<organism evidence="2 3">
    <name type="scientific">Clostridium brassicae</name>
    <dbReference type="NCBI Taxonomy" id="2999072"/>
    <lineage>
        <taxon>Bacteria</taxon>
        <taxon>Bacillati</taxon>
        <taxon>Bacillota</taxon>
        <taxon>Clostridia</taxon>
        <taxon>Eubacteriales</taxon>
        <taxon>Clostridiaceae</taxon>
        <taxon>Clostridium</taxon>
    </lineage>
</organism>
<feature type="transmembrane region" description="Helical" evidence="1">
    <location>
        <begin position="172"/>
        <end position="197"/>
    </location>
</feature>
<keyword evidence="1" id="KW-0472">Membrane</keyword>
<evidence type="ECO:0008006" key="4">
    <source>
        <dbReference type="Google" id="ProtNLM"/>
    </source>
</evidence>
<name>A0ABT4DBJ5_9CLOT</name>
<feature type="transmembrane region" description="Helical" evidence="1">
    <location>
        <begin position="20"/>
        <end position="41"/>
    </location>
</feature>
<gene>
    <name evidence="2" type="ORF">OW729_13650</name>
</gene>
<evidence type="ECO:0000313" key="2">
    <source>
        <dbReference type="EMBL" id="MCY6959660.1"/>
    </source>
</evidence>
<keyword evidence="1" id="KW-0812">Transmembrane</keyword>
<accession>A0ABT4DBJ5</accession>
<comment type="caution">
    <text evidence="2">The sequence shown here is derived from an EMBL/GenBank/DDBJ whole genome shotgun (WGS) entry which is preliminary data.</text>
</comment>
<keyword evidence="1" id="KW-1133">Transmembrane helix</keyword>
<feature type="transmembrane region" description="Helical" evidence="1">
    <location>
        <begin position="65"/>
        <end position="86"/>
    </location>
</feature>
<evidence type="ECO:0000313" key="3">
    <source>
        <dbReference type="Proteomes" id="UP001144612"/>
    </source>
</evidence>
<sequence length="266" mass="30884">MINLIKLDFENCFRSVKFRLCFLFLYCISIFSFLTVSIMTYKQSSLQLNFTYKMGIIQGVGQRSVFQLILLLLPLITCGIYSDSFIYERDKNIISHYLTRTCKLKYFISKIFSIFIIVFFSIFFVLSINELLIFLEIPNIGVNHGYGITVYQLKSDADSFFLSSIYTAHPYLYNYLLILITSLYAALVAVIGFNISLLFHMKKITLYIYMFLGVHLISFILPEQFQIYNYIQSIPGTFKNFVITLIGWIAIAFISGVIGIFKEINK</sequence>